<dbReference type="GO" id="GO:0000155">
    <property type="term" value="F:phosphorelay sensor kinase activity"/>
    <property type="evidence" value="ECO:0007669"/>
    <property type="project" value="InterPro"/>
</dbReference>
<dbReference type="InterPro" id="IPR036097">
    <property type="entry name" value="HisK_dim/P_sf"/>
</dbReference>
<keyword evidence="6" id="KW-0418">Kinase</keyword>
<dbReference type="Pfam" id="PF00512">
    <property type="entry name" value="HisKA"/>
    <property type="match status" value="1"/>
</dbReference>
<feature type="domain" description="PAS" evidence="12">
    <location>
        <begin position="21"/>
        <end position="74"/>
    </location>
</feature>
<dbReference type="Proteomes" id="UP000006322">
    <property type="component" value="Unassembled WGS sequence"/>
</dbReference>
<dbReference type="SUPFAM" id="SSF55785">
    <property type="entry name" value="PYP-like sensor domain (PAS domain)"/>
    <property type="match status" value="1"/>
</dbReference>
<dbReference type="GO" id="GO:0005524">
    <property type="term" value="F:ATP binding"/>
    <property type="evidence" value="ECO:0007669"/>
    <property type="project" value="UniProtKB-KW"/>
</dbReference>
<evidence type="ECO:0000313" key="14">
    <source>
        <dbReference type="EMBL" id="GAC32844.1"/>
    </source>
</evidence>
<dbReference type="InterPro" id="IPR005467">
    <property type="entry name" value="His_kinase_dom"/>
</dbReference>
<dbReference type="InterPro" id="IPR013767">
    <property type="entry name" value="PAS_fold"/>
</dbReference>
<dbReference type="InterPro" id="IPR003661">
    <property type="entry name" value="HisK_dim/P_dom"/>
</dbReference>
<evidence type="ECO:0000256" key="4">
    <source>
        <dbReference type="ARBA" id="ARBA00022679"/>
    </source>
</evidence>
<evidence type="ECO:0000256" key="6">
    <source>
        <dbReference type="ARBA" id="ARBA00022777"/>
    </source>
</evidence>
<dbReference type="SMART" id="SM00387">
    <property type="entry name" value="HATPase_c"/>
    <property type="match status" value="1"/>
</dbReference>
<evidence type="ECO:0000256" key="1">
    <source>
        <dbReference type="ARBA" id="ARBA00000085"/>
    </source>
</evidence>
<dbReference type="PRINTS" id="PR00344">
    <property type="entry name" value="BCTRLSENSOR"/>
</dbReference>
<organism evidence="14 15">
    <name type="scientific">Paraglaciecola polaris LMG 21857</name>
    <dbReference type="NCBI Taxonomy" id="1129793"/>
    <lineage>
        <taxon>Bacteria</taxon>
        <taxon>Pseudomonadati</taxon>
        <taxon>Pseudomonadota</taxon>
        <taxon>Gammaproteobacteria</taxon>
        <taxon>Alteromonadales</taxon>
        <taxon>Alteromonadaceae</taxon>
        <taxon>Paraglaciecola</taxon>
    </lineage>
</organism>
<evidence type="ECO:0000259" key="11">
    <source>
        <dbReference type="PROSITE" id="PS50109"/>
    </source>
</evidence>
<name>K6YJF3_9ALTE</name>
<keyword evidence="5" id="KW-0547">Nucleotide-binding</keyword>
<dbReference type="EMBL" id="BAER01000044">
    <property type="protein sequence ID" value="GAC32844.1"/>
    <property type="molecule type" value="Genomic_DNA"/>
</dbReference>
<dbReference type="FunFam" id="3.30.450.20:FF:000060">
    <property type="entry name" value="Sensor protein FixL"/>
    <property type="match status" value="1"/>
</dbReference>
<dbReference type="SUPFAM" id="SSF55874">
    <property type="entry name" value="ATPase domain of HSP90 chaperone/DNA topoisomerase II/histidine kinase"/>
    <property type="match status" value="1"/>
</dbReference>
<dbReference type="InterPro" id="IPR036890">
    <property type="entry name" value="HATPase_C_sf"/>
</dbReference>
<keyword evidence="4" id="KW-0808">Transferase</keyword>
<dbReference type="PROSITE" id="PS50109">
    <property type="entry name" value="HIS_KIN"/>
    <property type="match status" value="1"/>
</dbReference>
<dbReference type="OrthoDB" id="7052769at2"/>
<dbReference type="AlphaFoldDB" id="K6YJF3"/>
<reference evidence="15" key="1">
    <citation type="journal article" date="2014" name="Environ. Microbiol.">
        <title>Comparative genomics of the marine bacterial genus Glaciecola reveals the high degree of genomic diversity and genomic characteristic for cold adaptation.</title>
        <authorList>
            <person name="Qin Q.L."/>
            <person name="Xie B.B."/>
            <person name="Yu Y."/>
            <person name="Shu Y.L."/>
            <person name="Rong J.C."/>
            <person name="Zhang Y.J."/>
            <person name="Zhao D.L."/>
            <person name="Chen X.L."/>
            <person name="Zhang X.Y."/>
            <person name="Chen B."/>
            <person name="Zhou B.C."/>
            <person name="Zhang Y.Z."/>
        </authorList>
    </citation>
    <scope>NUCLEOTIDE SEQUENCE [LARGE SCALE GENOMIC DNA]</scope>
    <source>
        <strain evidence="15">LMG 21857</strain>
    </source>
</reference>
<feature type="domain" description="Histidine kinase" evidence="11">
    <location>
        <begin position="168"/>
        <end position="388"/>
    </location>
</feature>
<proteinExistence type="predicted"/>
<dbReference type="InterPro" id="IPR035965">
    <property type="entry name" value="PAS-like_dom_sf"/>
</dbReference>
<dbReference type="Gene3D" id="1.10.287.130">
    <property type="match status" value="1"/>
</dbReference>
<dbReference type="Pfam" id="PF02518">
    <property type="entry name" value="HATPase_c"/>
    <property type="match status" value="1"/>
</dbReference>
<evidence type="ECO:0000256" key="7">
    <source>
        <dbReference type="ARBA" id="ARBA00022840"/>
    </source>
</evidence>
<evidence type="ECO:0000259" key="13">
    <source>
        <dbReference type="PROSITE" id="PS50113"/>
    </source>
</evidence>
<dbReference type="STRING" id="1129793.GPLA_1937"/>
<gene>
    <name evidence="14" type="primary">fixL</name>
    <name evidence="14" type="ORF">GPLA_1937</name>
</gene>
<evidence type="ECO:0000256" key="5">
    <source>
        <dbReference type="ARBA" id="ARBA00022741"/>
    </source>
</evidence>
<dbReference type="Gene3D" id="3.30.450.20">
    <property type="entry name" value="PAS domain"/>
    <property type="match status" value="1"/>
</dbReference>
<dbReference type="Pfam" id="PF00989">
    <property type="entry name" value="PAS"/>
    <property type="match status" value="1"/>
</dbReference>
<accession>K6YJF3</accession>
<feature type="domain" description="PAC" evidence="13">
    <location>
        <begin position="98"/>
        <end position="148"/>
    </location>
</feature>
<dbReference type="InterPro" id="IPR000700">
    <property type="entry name" value="PAS-assoc_C"/>
</dbReference>
<dbReference type="Gene3D" id="3.30.565.10">
    <property type="entry name" value="Histidine kinase-like ATPase, C-terminal domain"/>
    <property type="match status" value="1"/>
</dbReference>
<sequence length="395" mass="43436">MSLSVAPNQKSVMTPQANQDAKAKLTALLDAAVDGIIIIDHLGHIELFNSAAETLFGYASDEVIGQNINKLMPQPYREQHDGYLRNYASTLQAKIIGIGREVKARKKNGDIFPIDLSVGDVKNASHKQFVGIIRDITDKVQARNDAIEQRERLAHVTRLSTMGEMAAGIAHEVNQPLTAVSAYAQSCINLLRQSNDQDSQLYQTLTITLDKINQQAIRASDVIQRLRGFMQKGTSHREAVTVSKLIYDTLSMAQIDTRLLEHGVTLDIPPDVGEQLVHVDAVQVQQVLLNLLRNGVDAMEQHTESPLQVKACWHDSQYIEVSVIDSGTGIKPQDVAQLFTPFFTTKSSGMGMGLSISQSIVLSHQGRLWYEPGLSTGSVFSFTLPAYIAEHGNPL</sequence>
<dbReference type="PROSITE" id="PS50112">
    <property type="entry name" value="PAS"/>
    <property type="match status" value="1"/>
</dbReference>
<keyword evidence="3" id="KW-0597">Phosphoprotein</keyword>
<dbReference type="RefSeq" id="WP_007104629.1">
    <property type="nucleotide sequence ID" value="NZ_BAER01000044.1"/>
</dbReference>
<keyword evidence="8" id="KW-0902">Two-component regulatory system</keyword>
<dbReference type="NCBIfam" id="TIGR00229">
    <property type="entry name" value="sensory_box"/>
    <property type="match status" value="1"/>
</dbReference>
<dbReference type="SMART" id="SM00388">
    <property type="entry name" value="HisKA"/>
    <property type="match status" value="1"/>
</dbReference>
<dbReference type="CDD" id="cd00082">
    <property type="entry name" value="HisKA"/>
    <property type="match status" value="1"/>
</dbReference>
<comment type="function">
    <text evidence="9">Putative oxygen sensor; modulates the activity of FixJ, a transcriptional activator of nitrogen fixation fixK gene. FixL probably acts as a kinase that phosphorylates FixJ.</text>
</comment>
<dbReference type="PROSITE" id="PS50113">
    <property type="entry name" value="PAC"/>
    <property type="match status" value="1"/>
</dbReference>
<dbReference type="SUPFAM" id="SSF47384">
    <property type="entry name" value="Homodimeric domain of signal transducing histidine kinase"/>
    <property type="match status" value="1"/>
</dbReference>
<keyword evidence="7" id="KW-0067">ATP-binding</keyword>
<comment type="catalytic activity">
    <reaction evidence="1">
        <text>ATP + protein L-histidine = ADP + protein N-phospho-L-histidine.</text>
        <dbReference type="EC" id="2.7.13.3"/>
    </reaction>
</comment>
<dbReference type="EC" id="2.7.13.3" evidence="2"/>
<evidence type="ECO:0000256" key="3">
    <source>
        <dbReference type="ARBA" id="ARBA00022553"/>
    </source>
</evidence>
<dbReference type="GO" id="GO:0006355">
    <property type="term" value="P:regulation of DNA-templated transcription"/>
    <property type="evidence" value="ECO:0007669"/>
    <property type="project" value="InterPro"/>
</dbReference>
<evidence type="ECO:0000256" key="10">
    <source>
        <dbReference type="ARBA" id="ARBA00070616"/>
    </source>
</evidence>
<evidence type="ECO:0000259" key="12">
    <source>
        <dbReference type="PROSITE" id="PS50112"/>
    </source>
</evidence>
<protein>
    <recommendedName>
        <fullName evidence="10">Sensor protein FixL</fullName>
        <ecNumber evidence="2">2.7.13.3</ecNumber>
    </recommendedName>
</protein>
<evidence type="ECO:0000256" key="2">
    <source>
        <dbReference type="ARBA" id="ARBA00012438"/>
    </source>
</evidence>
<evidence type="ECO:0000256" key="9">
    <source>
        <dbReference type="ARBA" id="ARBA00059827"/>
    </source>
</evidence>
<evidence type="ECO:0000313" key="15">
    <source>
        <dbReference type="Proteomes" id="UP000006322"/>
    </source>
</evidence>
<keyword evidence="15" id="KW-1185">Reference proteome</keyword>
<dbReference type="InterPro" id="IPR004358">
    <property type="entry name" value="Sig_transdc_His_kin-like_C"/>
</dbReference>
<comment type="caution">
    <text evidence="14">The sequence shown here is derived from an EMBL/GenBank/DDBJ whole genome shotgun (WGS) entry which is preliminary data.</text>
</comment>
<dbReference type="InterPro" id="IPR000014">
    <property type="entry name" value="PAS"/>
</dbReference>
<dbReference type="PANTHER" id="PTHR43065">
    <property type="entry name" value="SENSOR HISTIDINE KINASE"/>
    <property type="match status" value="1"/>
</dbReference>
<dbReference type="PANTHER" id="PTHR43065:SF10">
    <property type="entry name" value="PEROXIDE STRESS-ACTIVATED HISTIDINE KINASE MAK3"/>
    <property type="match status" value="1"/>
</dbReference>
<evidence type="ECO:0000256" key="8">
    <source>
        <dbReference type="ARBA" id="ARBA00023012"/>
    </source>
</evidence>
<dbReference type="CDD" id="cd00130">
    <property type="entry name" value="PAS"/>
    <property type="match status" value="1"/>
</dbReference>
<dbReference type="SMART" id="SM00091">
    <property type="entry name" value="PAS"/>
    <property type="match status" value="1"/>
</dbReference>
<dbReference type="InterPro" id="IPR003594">
    <property type="entry name" value="HATPase_dom"/>
</dbReference>